<dbReference type="EMBL" id="CP028901">
    <property type="protein sequence ID" value="AWB35020.1"/>
    <property type="molecule type" value="Genomic_DNA"/>
</dbReference>
<dbReference type="PANTHER" id="PTHR42788">
    <property type="entry name" value="TAURINE IMPORT ATP-BINDING PROTEIN-RELATED"/>
    <property type="match status" value="1"/>
</dbReference>
<dbReference type="InterPro" id="IPR003593">
    <property type="entry name" value="AAA+_ATPase"/>
</dbReference>
<dbReference type="InterPro" id="IPR017871">
    <property type="entry name" value="ABC_transporter-like_CS"/>
</dbReference>
<dbReference type="PROSITE" id="PS50893">
    <property type="entry name" value="ABC_TRANSPORTER_2"/>
    <property type="match status" value="1"/>
</dbReference>
<evidence type="ECO:0000256" key="5">
    <source>
        <dbReference type="ARBA" id="ARBA00022840"/>
    </source>
</evidence>
<feature type="domain" description="ABC transporter" evidence="6">
    <location>
        <begin position="2"/>
        <end position="219"/>
    </location>
</feature>
<dbReference type="AlphaFoldDB" id="A0A2R4XMI7"/>
<dbReference type="SUPFAM" id="SSF52540">
    <property type="entry name" value="P-loop containing nucleoside triphosphate hydrolases"/>
    <property type="match status" value="1"/>
</dbReference>
<evidence type="ECO:0000259" key="6">
    <source>
        <dbReference type="PROSITE" id="PS50893"/>
    </source>
</evidence>
<dbReference type="GO" id="GO:0016887">
    <property type="term" value="F:ATP hydrolysis activity"/>
    <property type="evidence" value="ECO:0007669"/>
    <property type="project" value="InterPro"/>
</dbReference>
<keyword evidence="5 7" id="KW-0067">ATP-binding</keyword>
<gene>
    <name evidence="7" type="ORF">DBV39_16215</name>
</gene>
<proteinExistence type="inferred from homology"/>
<dbReference type="Gene3D" id="3.40.50.300">
    <property type="entry name" value="P-loop containing nucleotide triphosphate hydrolases"/>
    <property type="match status" value="1"/>
</dbReference>
<dbReference type="PANTHER" id="PTHR42788:SF19">
    <property type="entry name" value="ALIPHATIC SULFONATES IMPORT ATP-BINDING PROTEIN SSUB 2"/>
    <property type="match status" value="1"/>
</dbReference>
<dbReference type="RefSeq" id="WP_108622430.1">
    <property type="nucleotide sequence ID" value="NZ_CP028901.1"/>
</dbReference>
<sequence>MTILKNITRRFGDQVVINDLTVELGSHPVTALVGASGCGKSTLLRIVAGLLTCDSGVIDANHKNMAVVFQEPRLLPWLDVRENLALALSRAHNSDPQCIQHALGQVHLAGIEQKFPRELSGGMAQRVSIARALLQKPDILLMDEPFAALDAITRSELQQMLISLVAQESLQCLFVTHDLNEAELISNRLLVMHAGKIVASFVKRDGQYPCSMSADIHQYLNQSLGHNENLSHH</sequence>
<dbReference type="GO" id="GO:0005524">
    <property type="term" value="F:ATP binding"/>
    <property type="evidence" value="ECO:0007669"/>
    <property type="project" value="UniProtKB-KW"/>
</dbReference>
<evidence type="ECO:0000256" key="2">
    <source>
        <dbReference type="ARBA" id="ARBA00022448"/>
    </source>
</evidence>
<keyword evidence="3" id="KW-0472">Membrane</keyword>
<reference evidence="7 8" key="1">
    <citation type="submission" date="2018-04" db="EMBL/GenBank/DDBJ databases">
        <title>Bordetella sp. HZ20 isolated from seawater.</title>
        <authorList>
            <person name="Sun C."/>
        </authorList>
    </citation>
    <scope>NUCLEOTIDE SEQUENCE [LARGE SCALE GENOMIC DNA]</scope>
    <source>
        <strain evidence="7 8">HZ20</strain>
    </source>
</reference>
<keyword evidence="8" id="KW-1185">Reference proteome</keyword>
<dbReference type="OrthoDB" id="9802264at2"/>
<keyword evidence="2" id="KW-0813">Transport</keyword>
<name>A0A2R4XMI7_9BURK</name>
<evidence type="ECO:0000256" key="3">
    <source>
        <dbReference type="ARBA" id="ARBA00022475"/>
    </source>
</evidence>
<dbReference type="InterPro" id="IPR050166">
    <property type="entry name" value="ABC_transporter_ATP-bind"/>
</dbReference>
<dbReference type="Proteomes" id="UP000244571">
    <property type="component" value="Chromosome"/>
</dbReference>
<evidence type="ECO:0000313" key="8">
    <source>
        <dbReference type="Proteomes" id="UP000244571"/>
    </source>
</evidence>
<evidence type="ECO:0000313" key="7">
    <source>
        <dbReference type="EMBL" id="AWB35020.1"/>
    </source>
</evidence>
<evidence type="ECO:0000256" key="4">
    <source>
        <dbReference type="ARBA" id="ARBA00022741"/>
    </source>
</evidence>
<dbReference type="PROSITE" id="PS00211">
    <property type="entry name" value="ABC_TRANSPORTER_1"/>
    <property type="match status" value="1"/>
</dbReference>
<dbReference type="Pfam" id="PF00005">
    <property type="entry name" value="ABC_tran"/>
    <property type="match status" value="1"/>
</dbReference>
<keyword evidence="4" id="KW-0547">Nucleotide-binding</keyword>
<evidence type="ECO:0000256" key="1">
    <source>
        <dbReference type="ARBA" id="ARBA00005417"/>
    </source>
</evidence>
<accession>A0A2R4XMI7</accession>
<dbReference type="KEGG" id="boz:DBV39_16215"/>
<protein>
    <submittedName>
        <fullName evidence="7">ABC transporter ATP-binding protein</fullName>
    </submittedName>
</protein>
<organism evidence="7 8">
    <name type="scientific">Orrella marina</name>
    <dbReference type="NCBI Taxonomy" id="2163011"/>
    <lineage>
        <taxon>Bacteria</taxon>
        <taxon>Pseudomonadati</taxon>
        <taxon>Pseudomonadota</taxon>
        <taxon>Betaproteobacteria</taxon>
        <taxon>Burkholderiales</taxon>
        <taxon>Alcaligenaceae</taxon>
        <taxon>Orrella</taxon>
    </lineage>
</organism>
<dbReference type="InterPro" id="IPR003439">
    <property type="entry name" value="ABC_transporter-like_ATP-bd"/>
</dbReference>
<dbReference type="SMART" id="SM00382">
    <property type="entry name" value="AAA"/>
    <property type="match status" value="1"/>
</dbReference>
<dbReference type="InterPro" id="IPR027417">
    <property type="entry name" value="P-loop_NTPase"/>
</dbReference>
<keyword evidence="3" id="KW-1003">Cell membrane</keyword>
<comment type="similarity">
    <text evidence="1">Belongs to the ABC transporter superfamily.</text>
</comment>